<dbReference type="InterPro" id="IPR008979">
    <property type="entry name" value="Galactose-bd-like_sf"/>
</dbReference>
<comment type="caution">
    <text evidence="1">The sequence shown here is derived from an EMBL/GenBank/DDBJ whole genome shotgun (WGS) entry which is preliminary data.</text>
</comment>
<protein>
    <recommendedName>
        <fullName evidence="3">Carbohydrate-binding protein</fullName>
    </recommendedName>
</protein>
<evidence type="ECO:0000313" key="1">
    <source>
        <dbReference type="EMBL" id="MFD2728405.1"/>
    </source>
</evidence>
<reference evidence="2" key="1">
    <citation type="journal article" date="2019" name="Int. J. Syst. Evol. Microbiol.">
        <title>The Global Catalogue of Microorganisms (GCM) 10K type strain sequencing project: providing services to taxonomists for standard genome sequencing and annotation.</title>
        <authorList>
            <consortium name="The Broad Institute Genomics Platform"/>
            <consortium name="The Broad Institute Genome Sequencing Center for Infectious Disease"/>
            <person name="Wu L."/>
            <person name="Ma J."/>
        </authorList>
    </citation>
    <scope>NUCLEOTIDE SEQUENCE [LARGE SCALE GENOMIC DNA]</scope>
    <source>
        <strain evidence="2">TISTR 932</strain>
    </source>
</reference>
<gene>
    <name evidence="1" type="ORF">ACFSR0_02995</name>
</gene>
<dbReference type="RefSeq" id="WP_379979770.1">
    <property type="nucleotide sequence ID" value="NZ_JBHUMO010000015.1"/>
</dbReference>
<dbReference type="Proteomes" id="UP001597427">
    <property type="component" value="Unassembled WGS sequence"/>
</dbReference>
<name>A0ABW5TIN5_9ENTE</name>
<proteinExistence type="predicted"/>
<evidence type="ECO:0000313" key="2">
    <source>
        <dbReference type="Proteomes" id="UP001597427"/>
    </source>
</evidence>
<sequence>MITLCLKNDKDGEIISHSDSHEVYIALKERSYRVGDVIEIEVAKANQFLWIQIDESFTPSLVYFKKKKWRYPVLLDEQLRRAFTPKFFSGERHYIRAWKPTIEELAMYRNLACNPHDQKEDSGVYPHADANIETRNDSTFFARNAIDGMIANQSHGSFPYQSWGINQNPNAQWTVYFGRTVLIDKLAFVLRADYPHDSYWTQATVGFSDNTDMSIVLTNDKKRQIVSIAPQKTEFITLKNLIKHEDDSPFPALTEFEAYGYESK</sequence>
<evidence type="ECO:0008006" key="3">
    <source>
        <dbReference type="Google" id="ProtNLM"/>
    </source>
</evidence>
<accession>A0ABW5TIN5</accession>
<keyword evidence="2" id="KW-1185">Reference proteome</keyword>
<dbReference type="SUPFAM" id="SSF49785">
    <property type="entry name" value="Galactose-binding domain-like"/>
    <property type="match status" value="1"/>
</dbReference>
<organism evidence="1 2">
    <name type="scientific">Enterococcus camelliae</name>
    <dbReference type="NCBI Taxonomy" id="453959"/>
    <lineage>
        <taxon>Bacteria</taxon>
        <taxon>Bacillati</taxon>
        <taxon>Bacillota</taxon>
        <taxon>Bacilli</taxon>
        <taxon>Lactobacillales</taxon>
        <taxon>Enterococcaceae</taxon>
        <taxon>Enterococcus</taxon>
    </lineage>
</organism>
<dbReference type="EMBL" id="JBHUMO010000015">
    <property type="protein sequence ID" value="MFD2728405.1"/>
    <property type="molecule type" value="Genomic_DNA"/>
</dbReference>
<dbReference type="Gene3D" id="2.60.120.260">
    <property type="entry name" value="Galactose-binding domain-like"/>
    <property type="match status" value="1"/>
</dbReference>